<accession>A0A0P7T775</accession>
<gene>
    <name evidence="1" type="ORF">Z043_125624</name>
</gene>
<dbReference type="PANTHER" id="PTHR31025:SF27">
    <property type="entry name" value="SI:CH211-193K19.2-RELATED"/>
    <property type="match status" value="1"/>
</dbReference>
<dbReference type="Proteomes" id="UP000034805">
    <property type="component" value="Unassembled WGS sequence"/>
</dbReference>
<evidence type="ECO:0000313" key="2">
    <source>
        <dbReference type="Proteomes" id="UP000034805"/>
    </source>
</evidence>
<reference evidence="1 2" key="1">
    <citation type="submission" date="2015-08" db="EMBL/GenBank/DDBJ databases">
        <title>The genome of the Asian arowana (Scleropages formosus).</title>
        <authorList>
            <person name="Tan M.H."/>
            <person name="Gan H.M."/>
            <person name="Croft L.J."/>
            <person name="Austin C.M."/>
        </authorList>
    </citation>
    <scope>NUCLEOTIDE SEQUENCE [LARGE SCALE GENOMIC DNA]</scope>
    <source>
        <strain evidence="1">Aro1</strain>
    </source>
</reference>
<dbReference type="AlphaFoldDB" id="A0A0P7T775"/>
<feature type="non-terminal residue" evidence="1">
    <location>
        <position position="1"/>
    </location>
</feature>
<sequence length="151" mass="17027">ITGALKGSPTSNVSSFSALSSPDIILPYSETKLRACAWPREFPIPRFPYNVEVQLQRGNESFRETGTRLKVTPGLKSDILEKYVEEIFQRKEVVKESPGAGELQARWPAFLSIDEINAEFQHITTVPLETTFMEQLDCHLPQLTSVFQKKG</sequence>
<protein>
    <submittedName>
        <fullName evidence="1">Uncharacterized protein</fullName>
    </submittedName>
</protein>
<dbReference type="EMBL" id="JARO02019316">
    <property type="protein sequence ID" value="KPP56728.1"/>
    <property type="molecule type" value="Genomic_DNA"/>
</dbReference>
<name>A0A0P7T775_SCLFO</name>
<proteinExistence type="predicted"/>
<comment type="caution">
    <text evidence="1">The sequence shown here is derived from an EMBL/GenBank/DDBJ whole genome shotgun (WGS) entry which is preliminary data.</text>
</comment>
<dbReference type="PANTHER" id="PTHR31025">
    <property type="entry name" value="SI:CH211-196P9.1-RELATED"/>
    <property type="match status" value="1"/>
</dbReference>
<organism evidence="1 2">
    <name type="scientific">Scleropages formosus</name>
    <name type="common">Asian bonytongue</name>
    <name type="synonym">Osteoglossum formosum</name>
    <dbReference type="NCBI Taxonomy" id="113540"/>
    <lineage>
        <taxon>Eukaryota</taxon>
        <taxon>Metazoa</taxon>
        <taxon>Chordata</taxon>
        <taxon>Craniata</taxon>
        <taxon>Vertebrata</taxon>
        <taxon>Euteleostomi</taxon>
        <taxon>Actinopterygii</taxon>
        <taxon>Neopterygii</taxon>
        <taxon>Teleostei</taxon>
        <taxon>Osteoglossocephala</taxon>
        <taxon>Osteoglossomorpha</taxon>
        <taxon>Osteoglossiformes</taxon>
        <taxon>Osteoglossidae</taxon>
        <taxon>Scleropages</taxon>
    </lineage>
</organism>
<feature type="non-terminal residue" evidence="1">
    <location>
        <position position="151"/>
    </location>
</feature>
<evidence type="ECO:0000313" key="1">
    <source>
        <dbReference type="EMBL" id="KPP56728.1"/>
    </source>
</evidence>